<proteinExistence type="predicted"/>
<dbReference type="EMBL" id="JADGJD010001237">
    <property type="protein sequence ID" value="KAJ3045314.1"/>
    <property type="molecule type" value="Genomic_DNA"/>
</dbReference>
<protein>
    <submittedName>
        <fullName evidence="2">Uncharacterized protein</fullName>
    </submittedName>
</protein>
<gene>
    <name evidence="2" type="ORF">HK097_001233</name>
</gene>
<keyword evidence="3" id="KW-1185">Reference proteome</keyword>
<evidence type="ECO:0000256" key="1">
    <source>
        <dbReference type="SAM" id="MobiDB-lite"/>
    </source>
</evidence>
<sequence length="639" mass="70632">MRFQAAANLIGELSLPEVNSLKLYDITAETANSSDPRFQNEHISINAVFPNAVQLDPFDSVESACRNRSGICQNVIRTSPYSPLYLRRMKLAHRITTASSASGASLTVGALSSPKFRDEKGDAGGRTSICSTSEASQPAVNKDDTDSSEPLNLVDAIDRKLGFYGQQQQRLRSSRADSVAAWAAPDGSHSVMILPPDKQSVIKRMSLSPISSIDPIYRHLDMPLDGERKMMTKGGTGLRRHNLLSKQLTNGNGWAFFAQIGFSADWRDVIETWGFTNAFDTLLSNVTFQATPAGFQGDKGFTISADGEYAFLWCTGHPTLQVERKTGRKVAESKRAGLISRVLRLQRYCDVGSGVDVKRYRDTMRHLTVSSDGKPKTGPPPLQNTIGIRDCKESHVQNILGLDTSKVRDSDELWKLPEDVEQFKPTAWLEISLSWPKGQDELSGRGDYFIGYSQSSDVEQALQMLLLAGEAKVLDGEKNIGQIIAYCGILHLVSNGCGDLLPTFSKFDFCILKLRKQHVASTPTSHKSTIYGFITDSSVWEFVRVDNFGSVVTSGPIVKAPEVLTWLAYLLTSARSSIPTASPDISLEGLSNFAYRVERFTVGTDDWMKMEEEVVDDEEEYRAFEKAFEENKTLASKKP</sequence>
<reference evidence="2" key="1">
    <citation type="submission" date="2020-05" db="EMBL/GenBank/DDBJ databases">
        <title>Phylogenomic resolution of chytrid fungi.</title>
        <authorList>
            <person name="Stajich J.E."/>
            <person name="Amses K."/>
            <person name="Simmons R."/>
            <person name="Seto K."/>
            <person name="Myers J."/>
            <person name="Bonds A."/>
            <person name="Quandt C.A."/>
            <person name="Barry K."/>
            <person name="Liu P."/>
            <person name="Grigoriev I."/>
            <person name="Longcore J.E."/>
            <person name="James T.Y."/>
        </authorList>
    </citation>
    <scope>NUCLEOTIDE SEQUENCE</scope>
    <source>
        <strain evidence="2">JEL0318</strain>
    </source>
</reference>
<feature type="region of interest" description="Disordered" evidence="1">
    <location>
        <begin position="114"/>
        <end position="150"/>
    </location>
</feature>
<organism evidence="2 3">
    <name type="scientific">Rhizophlyctis rosea</name>
    <dbReference type="NCBI Taxonomy" id="64517"/>
    <lineage>
        <taxon>Eukaryota</taxon>
        <taxon>Fungi</taxon>
        <taxon>Fungi incertae sedis</taxon>
        <taxon>Chytridiomycota</taxon>
        <taxon>Chytridiomycota incertae sedis</taxon>
        <taxon>Chytridiomycetes</taxon>
        <taxon>Rhizophlyctidales</taxon>
        <taxon>Rhizophlyctidaceae</taxon>
        <taxon>Rhizophlyctis</taxon>
    </lineage>
</organism>
<name>A0AAD5S7F8_9FUNG</name>
<feature type="compositionally biased region" description="Polar residues" evidence="1">
    <location>
        <begin position="128"/>
        <end position="139"/>
    </location>
</feature>
<comment type="caution">
    <text evidence="2">The sequence shown here is derived from an EMBL/GenBank/DDBJ whole genome shotgun (WGS) entry which is preliminary data.</text>
</comment>
<accession>A0AAD5S7F8</accession>
<dbReference type="AlphaFoldDB" id="A0AAD5S7F8"/>
<evidence type="ECO:0000313" key="3">
    <source>
        <dbReference type="Proteomes" id="UP001212841"/>
    </source>
</evidence>
<dbReference type="Proteomes" id="UP001212841">
    <property type="component" value="Unassembled WGS sequence"/>
</dbReference>
<evidence type="ECO:0000313" key="2">
    <source>
        <dbReference type="EMBL" id="KAJ3045314.1"/>
    </source>
</evidence>